<evidence type="ECO:0000313" key="2">
    <source>
        <dbReference type="EMBL" id="ORY01706.1"/>
    </source>
</evidence>
<dbReference type="InterPro" id="IPR020864">
    <property type="entry name" value="MACPF"/>
</dbReference>
<evidence type="ECO:0000259" key="1">
    <source>
        <dbReference type="PROSITE" id="PS51412"/>
    </source>
</evidence>
<keyword evidence="3" id="KW-1185">Reference proteome</keyword>
<protein>
    <recommendedName>
        <fullName evidence="1">MACPF domain-containing protein</fullName>
    </recommendedName>
</protein>
<feature type="domain" description="MACPF" evidence="1">
    <location>
        <begin position="1"/>
        <end position="311"/>
    </location>
</feature>
<dbReference type="AlphaFoldDB" id="A0A1Y1YUR1"/>
<sequence length="515" mass="57480">MVAGAPDVPGLNVLGCGYQTVTGQYANVDSCEEQLFDFSSFENQTISSSATNSTYSSPKRIVQYLDKNIRESTVVTGETVEDFVQKFSSSVKLQAGYGGFSGSIKGEFKTSSSYSKYEAFTRYQYNACLWILRIDDTAGAARDFLKETVRNDIDKLDALKLYEKYGTHYVNEIKVGGRCVYTAITNKLKASNTQSFGLYTKASFQFGMFSGSAEAEVTNTSEYKSFKNNSRFQTTITGGDPSTFGLDSKPNLEEWAKTVKTHPVLIDFGTNGLVPLSSLANTEERRKELDAALLTYFEKNQLAFKMPDGPVLEAKWVVGRVQFNDKSSGAEEAFTVFKPELGNEGWNWLAQYGYGPKYPTDGQEFKVLIVREKPWAKGVLGEINRWEKIWDDAGSGKSKEYNTWRPIAENAVSFKPLGHFYKAHKDEGQVVPHAADFDRMFAVHQEFLVRASIGERLWYDKGTGATKYGSIWAIKAPEDGINIGAWIGNSTYDKPGTSEVWCLKKSAVHFLDEKP</sequence>
<dbReference type="InParanoid" id="A0A1Y1YUR1"/>
<reference evidence="2 3" key="1">
    <citation type="submission" date="2016-07" db="EMBL/GenBank/DDBJ databases">
        <title>Pervasive Adenine N6-methylation of Active Genes in Fungi.</title>
        <authorList>
            <consortium name="DOE Joint Genome Institute"/>
            <person name="Mondo S.J."/>
            <person name="Dannebaum R.O."/>
            <person name="Kuo R.C."/>
            <person name="Labutti K."/>
            <person name="Haridas S."/>
            <person name="Kuo A."/>
            <person name="Salamov A."/>
            <person name="Ahrendt S.R."/>
            <person name="Lipzen A."/>
            <person name="Sullivan W."/>
            <person name="Andreopoulos W.B."/>
            <person name="Clum A."/>
            <person name="Lindquist E."/>
            <person name="Daum C."/>
            <person name="Ramamoorthy G.K."/>
            <person name="Gryganskyi A."/>
            <person name="Culley D."/>
            <person name="Magnuson J.K."/>
            <person name="James T.Y."/>
            <person name="O'Malley M.A."/>
            <person name="Stajich J.E."/>
            <person name="Spatafora J.W."/>
            <person name="Visel A."/>
            <person name="Grigoriev I.V."/>
        </authorList>
    </citation>
    <scope>NUCLEOTIDE SEQUENCE [LARGE SCALE GENOMIC DNA]</scope>
    <source>
        <strain evidence="2 3">CBS 931.73</strain>
    </source>
</reference>
<dbReference type="EMBL" id="MCFE01000066">
    <property type="protein sequence ID" value="ORY01706.1"/>
    <property type="molecule type" value="Genomic_DNA"/>
</dbReference>
<accession>A0A1Y1YUR1</accession>
<dbReference type="OrthoDB" id="2791787at2759"/>
<proteinExistence type="predicted"/>
<dbReference type="PROSITE" id="PS51412">
    <property type="entry name" value="MACPF_2"/>
    <property type="match status" value="1"/>
</dbReference>
<dbReference type="STRING" id="1314790.A0A1Y1YUR1"/>
<gene>
    <name evidence="2" type="ORF">K493DRAFT_334870</name>
</gene>
<name>A0A1Y1YUR1_9FUNG</name>
<dbReference type="Pfam" id="PF01823">
    <property type="entry name" value="MACPF"/>
    <property type="match status" value="1"/>
</dbReference>
<comment type="caution">
    <text evidence="2">The sequence shown here is derived from an EMBL/GenBank/DDBJ whole genome shotgun (WGS) entry which is preliminary data.</text>
</comment>
<organism evidence="2 3">
    <name type="scientific">Basidiobolus meristosporus CBS 931.73</name>
    <dbReference type="NCBI Taxonomy" id="1314790"/>
    <lineage>
        <taxon>Eukaryota</taxon>
        <taxon>Fungi</taxon>
        <taxon>Fungi incertae sedis</taxon>
        <taxon>Zoopagomycota</taxon>
        <taxon>Entomophthoromycotina</taxon>
        <taxon>Basidiobolomycetes</taxon>
        <taxon>Basidiobolales</taxon>
        <taxon>Basidiobolaceae</taxon>
        <taxon>Basidiobolus</taxon>
    </lineage>
</organism>
<evidence type="ECO:0000313" key="3">
    <source>
        <dbReference type="Proteomes" id="UP000193498"/>
    </source>
</evidence>
<dbReference type="Proteomes" id="UP000193498">
    <property type="component" value="Unassembled WGS sequence"/>
</dbReference>